<dbReference type="PANTHER" id="PTHR38681:SF1">
    <property type="entry name" value="RETROVIRUS-RELATED POL POLYPROTEIN FROM TRANSPOSON 412-LIKE PROTEIN"/>
    <property type="match status" value="1"/>
</dbReference>
<evidence type="ECO:0000313" key="1">
    <source>
        <dbReference type="EMBL" id="KYN44636.1"/>
    </source>
</evidence>
<dbReference type="STRING" id="34720.A0A151K180"/>
<dbReference type="AlphaFoldDB" id="A0A151K180"/>
<name>A0A151K180_9HYME</name>
<accession>A0A151K180</accession>
<dbReference type="PANTHER" id="PTHR38681">
    <property type="entry name" value="RETROVIRUS-RELATED POL POLYPROTEIN FROM TRANSPOSON 412-LIKE PROTEIN-RELATED"/>
    <property type="match status" value="1"/>
</dbReference>
<sequence length="173" mass="19575">MCHGSQKWVDILLTVFLGRTHVKPNTKASPAELIYGTTLRVSGEFFLQENFSPNNKFLSMIFTSTYVKLKPVLVAHHYKKRAFVFKELFTYTEVFLRNDAVKRPLKRSYSGPFKILQGTSDRVYSIEINGKSHVSVERLKPAHLLAKETAGIAATNSVASLTASARAYKTYPW</sequence>
<proteinExistence type="predicted"/>
<dbReference type="EMBL" id="KQ981210">
    <property type="protein sequence ID" value="KYN44636.1"/>
    <property type="molecule type" value="Genomic_DNA"/>
</dbReference>
<evidence type="ECO:0000313" key="2">
    <source>
        <dbReference type="Proteomes" id="UP000078541"/>
    </source>
</evidence>
<dbReference type="Proteomes" id="UP000078541">
    <property type="component" value="Unassembled WGS sequence"/>
</dbReference>
<keyword evidence="2" id="KW-1185">Reference proteome</keyword>
<protein>
    <submittedName>
        <fullName evidence="1">Uncharacterized protein</fullName>
    </submittedName>
</protein>
<gene>
    <name evidence="1" type="ORF">ALC56_00923</name>
</gene>
<organism evidence="1 2">
    <name type="scientific">Trachymyrmex septentrionalis</name>
    <dbReference type="NCBI Taxonomy" id="34720"/>
    <lineage>
        <taxon>Eukaryota</taxon>
        <taxon>Metazoa</taxon>
        <taxon>Ecdysozoa</taxon>
        <taxon>Arthropoda</taxon>
        <taxon>Hexapoda</taxon>
        <taxon>Insecta</taxon>
        <taxon>Pterygota</taxon>
        <taxon>Neoptera</taxon>
        <taxon>Endopterygota</taxon>
        <taxon>Hymenoptera</taxon>
        <taxon>Apocrita</taxon>
        <taxon>Aculeata</taxon>
        <taxon>Formicoidea</taxon>
        <taxon>Formicidae</taxon>
        <taxon>Myrmicinae</taxon>
        <taxon>Trachymyrmex</taxon>
    </lineage>
</organism>
<reference evidence="1 2" key="1">
    <citation type="submission" date="2016-03" db="EMBL/GenBank/DDBJ databases">
        <title>Trachymyrmex septentrionalis WGS genome.</title>
        <authorList>
            <person name="Nygaard S."/>
            <person name="Hu H."/>
            <person name="Boomsma J."/>
            <person name="Zhang G."/>
        </authorList>
    </citation>
    <scope>NUCLEOTIDE SEQUENCE [LARGE SCALE GENOMIC DNA]</scope>
    <source>
        <strain evidence="1">Tsep2-gDNA-1</strain>
        <tissue evidence="1">Whole body</tissue>
    </source>
</reference>